<dbReference type="PROSITE" id="PS50835">
    <property type="entry name" value="IG_LIKE"/>
    <property type="match status" value="1"/>
</dbReference>
<keyword evidence="1" id="KW-0472">Membrane</keyword>
<dbReference type="OrthoDB" id="10012075at2759"/>
<dbReference type="SMART" id="SM00408">
    <property type="entry name" value="IGc2"/>
    <property type="match status" value="1"/>
</dbReference>
<evidence type="ECO:0000256" key="1">
    <source>
        <dbReference type="SAM" id="Phobius"/>
    </source>
</evidence>
<proteinExistence type="predicted"/>
<dbReference type="SMART" id="SM00409">
    <property type="entry name" value="IG"/>
    <property type="match status" value="1"/>
</dbReference>
<feature type="transmembrane region" description="Helical" evidence="1">
    <location>
        <begin position="105"/>
        <end position="126"/>
    </location>
</feature>
<dbReference type="EMBL" id="KV926567">
    <property type="protein sequence ID" value="PIO35201.1"/>
    <property type="molecule type" value="Genomic_DNA"/>
</dbReference>
<gene>
    <name evidence="3" type="ORF">AB205_0113240</name>
</gene>
<dbReference type="Pfam" id="PF13927">
    <property type="entry name" value="Ig_3"/>
    <property type="match status" value="1"/>
</dbReference>
<keyword evidence="1" id="KW-0812">Transmembrane</keyword>
<feature type="domain" description="Ig-like" evidence="2">
    <location>
        <begin position="13"/>
        <end position="93"/>
    </location>
</feature>
<dbReference type="InterPro" id="IPR003598">
    <property type="entry name" value="Ig_sub2"/>
</dbReference>
<dbReference type="InterPro" id="IPR007110">
    <property type="entry name" value="Ig-like_dom"/>
</dbReference>
<dbReference type="InterPro" id="IPR013783">
    <property type="entry name" value="Ig-like_fold"/>
</dbReference>
<dbReference type="AlphaFoldDB" id="A0A2G9S6W7"/>
<name>A0A2G9S6W7_AQUCT</name>
<evidence type="ECO:0000313" key="3">
    <source>
        <dbReference type="EMBL" id="PIO35201.1"/>
    </source>
</evidence>
<dbReference type="PANTHER" id="PTHR46013:SF4">
    <property type="entry name" value="B-CELL RECEPTOR CD22-RELATED"/>
    <property type="match status" value="1"/>
</dbReference>
<protein>
    <recommendedName>
        <fullName evidence="2">Ig-like domain-containing protein</fullName>
    </recommendedName>
</protein>
<sequence length="135" mass="15024">MRIFCFSDPPERPTVNISTQSSVSTGDSVNLTCDSDALPSPTYSWEIPPHAQVEFSQENRSITIKEASSYHTGTYTCNVKNKHGHSSTPWDLEVKSTNNAKLMRALLGVGVFALVASVILMIYYFLQNKGKKVFF</sequence>
<dbReference type="Gene3D" id="2.60.40.10">
    <property type="entry name" value="Immunoglobulins"/>
    <property type="match status" value="1"/>
</dbReference>
<dbReference type="Proteomes" id="UP000228934">
    <property type="component" value="Unassembled WGS sequence"/>
</dbReference>
<dbReference type="SUPFAM" id="SSF48726">
    <property type="entry name" value="Immunoglobulin"/>
    <property type="match status" value="1"/>
</dbReference>
<evidence type="ECO:0000313" key="4">
    <source>
        <dbReference type="Proteomes" id="UP000228934"/>
    </source>
</evidence>
<keyword evidence="4" id="KW-1185">Reference proteome</keyword>
<organism evidence="3 4">
    <name type="scientific">Aquarana catesbeiana</name>
    <name type="common">American bullfrog</name>
    <name type="synonym">Rana catesbeiana</name>
    <dbReference type="NCBI Taxonomy" id="8400"/>
    <lineage>
        <taxon>Eukaryota</taxon>
        <taxon>Metazoa</taxon>
        <taxon>Chordata</taxon>
        <taxon>Craniata</taxon>
        <taxon>Vertebrata</taxon>
        <taxon>Euteleostomi</taxon>
        <taxon>Amphibia</taxon>
        <taxon>Batrachia</taxon>
        <taxon>Anura</taxon>
        <taxon>Neobatrachia</taxon>
        <taxon>Ranoidea</taxon>
        <taxon>Ranidae</taxon>
        <taxon>Aquarana</taxon>
    </lineage>
</organism>
<evidence type="ECO:0000259" key="2">
    <source>
        <dbReference type="PROSITE" id="PS50835"/>
    </source>
</evidence>
<keyword evidence="1" id="KW-1133">Transmembrane helix</keyword>
<dbReference type="InterPro" id="IPR036179">
    <property type="entry name" value="Ig-like_dom_sf"/>
</dbReference>
<dbReference type="InterPro" id="IPR003599">
    <property type="entry name" value="Ig_sub"/>
</dbReference>
<accession>A0A2G9S6W7</accession>
<dbReference type="PANTHER" id="PTHR46013">
    <property type="entry name" value="VASCULAR CELL ADHESION MOLECULE 1"/>
    <property type="match status" value="1"/>
</dbReference>
<reference evidence="4" key="1">
    <citation type="journal article" date="2017" name="Nat. Commun.">
        <title>The North American bullfrog draft genome provides insight into hormonal regulation of long noncoding RNA.</title>
        <authorList>
            <person name="Hammond S.A."/>
            <person name="Warren R.L."/>
            <person name="Vandervalk B.P."/>
            <person name="Kucuk E."/>
            <person name="Khan H."/>
            <person name="Gibb E.A."/>
            <person name="Pandoh P."/>
            <person name="Kirk H."/>
            <person name="Zhao Y."/>
            <person name="Jones M."/>
            <person name="Mungall A.J."/>
            <person name="Coope R."/>
            <person name="Pleasance S."/>
            <person name="Moore R.A."/>
            <person name="Holt R.A."/>
            <person name="Round J.M."/>
            <person name="Ohora S."/>
            <person name="Walle B.V."/>
            <person name="Veldhoen N."/>
            <person name="Helbing C.C."/>
            <person name="Birol I."/>
        </authorList>
    </citation>
    <scope>NUCLEOTIDE SEQUENCE [LARGE SCALE GENOMIC DNA]</scope>
</reference>